<dbReference type="AlphaFoldDB" id="A0A8H8Z0L5"/>
<comment type="caution">
    <text evidence="1">The sequence shown here is derived from an EMBL/GenBank/DDBJ whole genome shotgun (WGS) entry which is preliminary data.</text>
</comment>
<dbReference type="Proteomes" id="UP000601736">
    <property type="component" value="Unassembled WGS sequence"/>
</dbReference>
<name>A0A8H8Z0L5_9PROT</name>
<reference evidence="1" key="1">
    <citation type="submission" date="2021-02" db="EMBL/GenBank/DDBJ databases">
        <authorList>
            <person name="Han P."/>
        </authorList>
    </citation>
    <scope>NUCLEOTIDE SEQUENCE</scope>
    <source>
        <strain evidence="1">Nitrosomonas nitrosa 18-3D</strain>
    </source>
</reference>
<sequence>MTFKAGKRRNMLTVKEALGFPAFKALYHT</sequence>
<dbReference type="EMBL" id="CAJNAP010000028">
    <property type="protein sequence ID" value="CAE6511474.1"/>
    <property type="molecule type" value="Genomic_DNA"/>
</dbReference>
<organism evidence="1 2">
    <name type="scientific">Nitrosomonas nitrosa</name>
    <dbReference type="NCBI Taxonomy" id="52442"/>
    <lineage>
        <taxon>Bacteria</taxon>
        <taxon>Pseudomonadati</taxon>
        <taxon>Pseudomonadota</taxon>
        <taxon>Betaproteobacteria</taxon>
        <taxon>Nitrosomonadales</taxon>
        <taxon>Nitrosomonadaceae</taxon>
        <taxon>Nitrosomonas</taxon>
    </lineage>
</organism>
<accession>A0A8H8Z0L5</accession>
<protein>
    <submittedName>
        <fullName evidence="1">Uncharacterized protein</fullName>
    </submittedName>
</protein>
<proteinExistence type="predicted"/>
<gene>
    <name evidence="1" type="ORF">NMYAN_340004</name>
</gene>
<evidence type="ECO:0000313" key="1">
    <source>
        <dbReference type="EMBL" id="CAE6511474.1"/>
    </source>
</evidence>
<evidence type="ECO:0000313" key="2">
    <source>
        <dbReference type="Proteomes" id="UP000601736"/>
    </source>
</evidence>